<reference evidence="2" key="1">
    <citation type="submission" date="2023-04" db="EMBL/GenBank/DDBJ databases">
        <authorList>
            <consortium name="ELIXIR-Norway"/>
        </authorList>
    </citation>
    <scope>NUCLEOTIDE SEQUENCE [LARGE SCALE GENOMIC DNA]</scope>
</reference>
<keyword evidence="3" id="KW-1185">Reference proteome</keyword>
<sequence>MPTSVAFLVHPRAPLPAPQPPTTPTPRHRGNLTPYTGCYTCAENKQGASVCWVRVGAAWRPQRKPAAASLVKPALGWEPNHTPPSPRLTPVYPGVFSPLPRPPLDSPGHSSSRQPFSQRSEKAALSPSLPAGEGSLGALRGSLGVGPDVGGEGAGNKCGGYPEAKSCRERPAMVSRSLRPLRHSRVPWRFPRAKASAPQPVIPGSWGPPPGSPTHQEKMLSPAAAAPYPVPLNAAFLPSLPPRNLSIHY</sequence>
<feature type="region of interest" description="Disordered" evidence="1">
    <location>
        <begin position="75"/>
        <end position="140"/>
    </location>
</feature>
<organism evidence="2 3">
    <name type="scientific">Rangifer tarandus platyrhynchus</name>
    <name type="common">Svalbard reindeer</name>
    <dbReference type="NCBI Taxonomy" id="3082113"/>
    <lineage>
        <taxon>Eukaryota</taxon>
        <taxon>Metazoa</taxon>
        <taxon>Chordata</taxon>
        <taxon>Craniata</taxon>
        <taxon>Vertebrata</taxon>
        <taxon>Euteleostomi</taxon>
        <taxon>Mammalia</taxon>
        <taxon>Eutheria</taxon>
        <taxon>Laurasiatheria</taxon>
        <taxon>Artiodactyla</taxon>
        <taxon>Ruminantia</taxon>
        <taxon>Pecora</taxon>
        <taxon>Cervidae</taxon>
        <taxon>Odocoileinae</taxon>
        <taxon>Rangifer</taxon>
    </lineage>
</organism>
<feature type="region of interest" description="Disordered" evidence="1">
    <location>
        <begin position="193"/>
        <end position="219"/>
    </location>
</feature>
<gene>
    <name evidence="2" type="ORF">MRATA1EN1_LOCUS2115</name>
</gene>
<evidence type="ECO:0000313" key="3">
    <source>
        <dbReference type="Proteomes" id="UP001176941"/>
    </source>
</evidence>
<feature type="compositionally biased region" description="Polar residues" evidence="1">
    <location>
        <begin position="108"/>
        <end position="118"/>
    </location>
</feature>
<dbReference type="EMBL" id="OX459946">
    <property type="protein sequence ID" value="CAI9153153.1"/>
    <property type="molecule type" value="Genomic_DNA"/>
</dbReference>
<proteinExistence type="predicted"/>
<evidence type="ECO:0000313" key="2">
    <source>
        <dbReference type="EMBL" id="CAI9153153.1"/>
    </source>
</evidence>
<name>A0ABN8XY91_RANTA</name>
<dbReference type="Proteomes" id="UP001176941">
    <property type="component" value="Chromosome 10"/>
</dbReference>
<evidence type="ECO:0000256" key="1">
    <source>
        <dbReference type="SAM" id="MobiDB-lite"/>
    </source>
</evidence>
<accession>A0ABN8XY91</accession>
<protein>
    <submittedName>
        <fullName evidence="2">Uncharacterized protein</fullName>
    </submittedName>
</protein>